<comment type="caution">
    <text evidence="1">The sequence shown here is derived from an EMBL/GenBank/DDBJ whole genome shotgun (WGS) entry which is preliminary data.</text>
</comment>
<gene>
    <name evidence="1" type="ORF">DRJ20_01245</name>
</gene>
<organism evidence="1 2">
    <name type="scientific">Thermoproteota archaeon</name>
    <dbReference type="NCBI Taxonomy" id="2056631"/>
    <lineage>
        <taxon>Archaea</taxon>
        <taxon>Thermoproteota</taxon>
    </lineage>
</organism>
<reference evidence="1 2" key="1">
    <citation type="submission" date="2018-06" db="EMBL/GenBank/DDBJ databases">
        <title>Extensive metabolic versatility and redundancy in microbially diverse, dynamic hydrothermal sediments.</title>
        <authorList>
            <person name="Dombrowski N."/>
            <person name="Teske A."/>
            <person name="Baker B.J."/>
        </authorList>
    </citation>
    <scope>NUCLEOTIDE SEQUENCE [LARGE SCALE GENOMIC DNA]</scope>
    <source>
        <strain evidence="1">B29_G17</strain>
    </source>
</reference>
<evidence type="ECO:0000313" key="2">
    <source>
        <dbReference type="Proteomes" id="UP000268446"/>
    </source>
</evidence>
<dbReference type="Proteomes" id="UP000268446">
    <property type="component" value="Unassembled WGS sequence"/>
</dbReference>
<name>A0A497EXG0_9CREN</name>
<proteinExistence type="predicted"/>
<accession>A0A497EXG0</accession>
<sequence length="60" mass="6951">MRWHVFQKRGVNPITGEAALTIRRKLVEDWQPPLFTTPEGRKYLEEAILAAEKEISNLSD</sequence>
<dbReference type="EMBL" id="QMQZ01000024">
    <property type="protein sequence ID" value="RLE51905.1"/>
    <property type="molecule type" value="Genomic_DNA"/>
</dbReference>
<dbReference type="AlphaFoldDB" id="A0A497EXG0"/>
<evidence type="ECO:0000313" key="1">
    <source>
        <dbReference type="EMBL" id="RLE51905.1"/>
    </source>
</evidence>
<protein>
    <submittedName>
        <fullName evidence="1">Uncharacterized protein</fullName>
    </submittedName>
</protein>